<accession>A0A0A2L446</accession>
<organism evidence="2 3">
    <name type="scientific">Penicillium italicum</name>
    <name type="common">Blue mold</name>
    <dbReference type="NCBI Taxonomy" id="40296"/>
    <lineage>
        <taxon>Eukaryota</taxon>
        <taxon>Fungi</taxon>
        <taxon>Dikarya</taxon>
        <taxon>Ascomycota</taxon>
        <taxon>Pezizomycotina</taxon>
        <taxon>Eurotiomycetes</taxon>
        <taxon>Eurotiomycetidae</taxon>
        <taxon>Eurotiales</taxon>
        <taxon>Aspergillaceae</taxon>
        <taxon>Penicillium</taxon>
    </lineage>
</organism>
<dbReference type="EMBL" id="JQGA01000760">
    <property type="protein sequence ID" value="KGO73926.1"/>
    <property type="molecule type" value="Genomic_DNA"/>
</dbReference>
<keyword evidence="3" id="KW-1185">Reference proteome</keyword>
<name>A0A0A2L446_PENIT</name>
<evidence type="ECO:0000256" key="1">
    <source>
        <dbReference type="SAM" id="MobiDB-lite"/>
    </source>
</evidence>
<evidence type="ECO:0000313" key="3">
    <source>
        <dbReference type="Proteomes" id="UP000030104"/>
    </source>
</evidence>
<comment type="caution">
    <text evidence="2">The sequence shown here is derived from an EMBL/GenBank/DDBJ whole genome shotgun (WGS) entry which is preliminary data.</text>
</comment>
<evidence type="ECO:0000313" key="2">
    <source>
        <dbReference type="EMBL" id="KGO73926.1"/>
    </source>
</evidence>
<gene>
    <name evidence="2" type="ORF">PITC_016820</name>
</gene>
<dbReference type="HOGENOM" id="CLU_3351292_0_0_1"/>
<protein>
    <submittedName>
        <fullName evidence="2">Uncharacterized protein</fullName>
    </submittedName>
</protein>
<feature type="region of interest" description="Disordered" evidence="1">
    <location>
        <begin position="1"/>
        <end position="37"/>
    </location>
</feature>
<dbReference type="OrthoDB" id="4357111at2759"/>
<dbReference type="AlphaFoldDB" id="A0A0A2L446"/>
<dbReference type="Proteomes" id="UP000030104">
    <property type="component" value="Unassembled WGS sequence"/>
</dbReference>
<dbReference type="PhylomeDB" id="A0A0A2L446"/>
<reference evidence="2 3" key="1">
    <citation type="journal article" date="2015" name="Mol. Plant Microbe Interact.">
        <title>Genome, transcriptome, and functional analyses of Penicillium expansum provide new insights into secondary metabolism and pathogenicity.</title>
        <authorList>
            <person name="Ballester A.R."/>
            <person name="Marcet-Houben M."/>
            <person name="Levin E."/>
            <person name="Sela N."/>
            <person name="Selma-Lazaro C."/>
            <person name="Carmona L."/>
            <person name="Wisniewski M."/>
            <person name="Droby S."/>
            <person name="Gonzalez-Candelas L."/>
            <person name="Gabaldon T."/>
        </authorList>
    </citation>
    <scope>NUCLEOTIDE SEQUENCE [LARGE SCALE GENOMIC DNA]</scope>
    <source>
        <strain evidence="2 3">PHI-1</strain>
    </source>
</reference>
<sequence length="37" mass="4042">MPLRKMEGDSITNETMEHQGISITEMDLNTGGSASPY</sequence>
<proteinExistence type="predicted"/>